<evidence type="ECO:0000256" key="1">
    <source>
        <dbReference type="SAM" id="MobiDB-lite"/>
    </source>
</evidence>
<dbReference type="Pfam" id="PF00144">
    <property type="entry name" value="Beta-lactamase"/>
    <property type="match status" value="1"/>
</dbReference>
<feature type="domain" description="Beta-lactamase-related" evidence="2">
    <location>
        <begin position="113"/>
        <end position="397"/>
    </location>
</feature>
<dbReference type="InterPro" id="IPR012338">
    <property type="entry name" value="Beta-lactam/transpept-like"/>
</dbReference>
<dbReference type="PANTHER" id="PTHR43283">
    <property type="entry name" value="BETA-LACTAMASE-RELATED"/>
    <property type="match status" value="1"/>
</dbReference>
<evidence type="ECO:0000313" key="4">
    <source>
        <dbReference type="Proteomes" id="UP001317963"/>
    </source>
</evidence>
<dbReference type="PANTHER" id="PTHR43283:SF7">
    <property type="entry name" value="BETA-LACTAMASE-RELATED DOMAIN-CONTAINING PROTEIN"/>
    <property type="match status" value="1"/>
</dbReference>
<dbReference type="Proteomes" id="UP001317963">
    <property type="component" value="Chromosome"/>
</dbReference>
<proteinExistence type="predicted"/>
<reference evidence="3 4" key="1">
    <citation type="submission" date="2019-02" db="EMBL/GenBank/DDBJ databases">
        <title>Halieaceae_genomes.</title>
        <authorList>
            <person name="Li S.-H."/>
        </authorList>
    </citation>
    <scope>NUCLEOTIDE SEQUENCE [LARGE SCALE GENOMIC DNA]</scope>
    <source>
        <strain evidence="3 4">JH123</strain>
    </source>
</reference>
<dbReference type="InterPro" id="IPR001466">
    <property type="entry name" value="Beta-lactam-related"/>
</dbReference>
<keyword evidence="4" id="KW-1185">Reference proteome</keyword>
<dbReference type="SUPFAM" id="SSF56601">
    <property type="entry name" value="beta-lactamase/transpeptidase-like"/>
    <property type="match status" value="1"/>
</dbReference>
<sequence length="426" mass="46443">MSLLSAPSALTQPSDAIASDPRNMGWMQGFPPQPDKVIGQPSSDYFSFPKLRWTFCHFRQLQATRGVSRGLDPISALPVSLDPTIDSVTFTPIGANELMTWEASLAANYTDGIVVMHRGEIVYEYYSGCLDRSGRHGAMSVTKSFVGVIGEMLIAEGTLDDQKRVSEYVPELTQSAFGSATLRQVMDMTTALDYNENYADPDSDIWLYAAAGNPAPKPASYTGPRSLYEFLQGVEQDGRHGEKFVYKSINTDVLTWVIARASGQDFIDHLSERIWKPLGMEQEADMMVDSLGTPFAAGGLNLSLRDAARFGQTMLQQGVWQGKQVIPSAAVASITQGGARAKFKEAGYKTLPGGSYRSQWWSLHNDNGAYSARGIHGQAIYVDPAADMVIARFASHPISFNAAIDPHSLPAYQAVADYLIAKEAAD</sequence>
<dbReference type="Gene3D" id="3.40.710.10">
    <property type="entry name" value="DD-peptidase/beta-lactamase superfamily"/>
    <property type="match status" value="1"/>
</dbReference>
<keyword evidence="3" id="KW-0378">Hydrolase</keyword>
<evidence type="ECO:0000313" key="3">
    <source>
        <dbReference type="EMBL" id="UZP75520.1"/>
    </source>
</evidence>
<dbReference type="GO" id="GO:0016787">
    <property type="term" value="F:hydrolase activity"/>
    <property type="evidence" value="ECO:0007669"/>
    <property type="project" value="UniProtKB-KW"/>
</dbReference>
<accession>A0ABY6Q9B1</accession>
<name>A0ABY6Q9B1_9GAMM</name>
<dbReference type="InterPro" id="IPR050789">
    <property type="entry name" value="Diverse_Enzym_Activities"/>
</dbReference>
<gene>
    <name evidence="3" type="ORF">E0F26_01135</name>
</gene>
<protein>
    <submittedName>
        <fullName evidence="3">Class C beta-lactamase-related serine hydrolase</fullName>
    </submittedName>
</protein>
<feature type="region of interest" description="Disordered" evidence="1">
    <location>
        <begin position="1"/>
        <end position="33"/>
    </location>
</feature>
<organism evidence="3 4">
    <name type="scientific">Candidatus Paraluminiphilus aquimaris</name>
    <dbReference type="NCBI Taxonomy" id="2518994"/>
    <lineage>
        <taxon>Bacteria</taxon>
        <taxon>Pseudomonadati</taxon>
        <taxon>Pseudomonadota</taxon>
        <taxon>Gammaproteobacteria</taxon>
        <taxon>Cellvibrionales</taxon>
        <taxon>Halieaceae</taxon>
        <taxon>Candidatus Paraluminiphilus</taxon>
    </lineage>
</organism>
<dbReference type="EMBL" id="CP036501">
    <property type="protein sequence ID" value="UZP75520.1"/>
    <property type="molecule type" value="Genomic_DNA"/>
</dbReference>
<evidence type="ECO:0000259" key="2">
    <source>
        <dbReference type="Pfam" id="PF00144"/>
    </source>
</evidence>